<dbReference type="EMBL" id="CM023487">
    <property type="protein sequence ID" value="KAH6925361.1"/>
    <property type="molecule type" value="Genomic_DNA"/>
</dbReference>
<dbReference type="Proteomes" id="UP000821845">
    <property type="component" value="Chromosome 7"/>
</dbReference>
<proteinExistence type="predicted"/>
<protein>
    <submittedName>
        <fullName evidence="1">Uncharacterized protein</fullName>
    </submittedName>
</protein>
<evidence type="ECO:0000313" key="1">
    <source>
        <dbReference type="EMBL" id="KAH6925361.1"/>
    </source>
</evidence>
<gene>
    <name evidence="1" type="ORF">HPB50_004008</name>
</gene>
<comment type="caution">
    <text evidence="1">The sequence shown here is derived from an EMBL/GenBank/DDBJ whole genome shotgun (WGS) entry which is preliminary data.</text>
</comment>
<organism evidence="1 2">
    <name type="scientific">Hyalomma asiaticum</name>
    <name type="common">Tick</name>
    <dbReference type="NCBI Taxonomy" id="266040"/>
    <lineage>
        <taxon>Eukaryota</taxon>
        <taxon>Metazoa</taxon>
        <taxon>Ecdysozoa</taxon>
        <taxon>Arthropoda</taxon>
        <taxon>Chelicerata</taxon>
        <taxon>Arachnida</taxon>
        <taxon>Acari</taxon>
        <taxon>Parasitiformes</taxon>
        <taxon>Ixodida</taxon>
        <taxon>Ixodoidea</taxon>
        <taxon>Ixodidae</taxon>
        <taxon>Hyalomminae</taxon>
        <taxon>Hyalomma</taxon>
    </lineage>
</organism>
<name>A0ACB7RU81_HYAAI</name>
<evidence type="ECO:0000313" key="2">
    <source>
        <dbReference type="Proteomes" id="UP000821845"/>
    </source>
</evidence>
<keyword evidence="2" id="KW-1185">Reference proteome</keyword>
<sequence length="220" mass="24917">MCPSTFLYASTCSAHERTHHTNCAYKCEMCNRTFSQKYNLERHMKLHKGGKVYRCAICERSFCNQERLDTHTKSCTELHRCTVCGKGYREKAQLEAHIAKQHDLTSESSEEDGESADCAADSSFDQERTDDESGSDDDVTASNGTLGTDREQTGPAWSCSPANAWHHKAPQSSCGTPPVQLQEWCGVLAKTALQQYKRCCFTIPEARHWTTWGRRSQRRH</sequence>
<reference evidence="1" key="1">
    <citation type="submission" date="2020-05" db="EMBL/GenBank/DDBJ databases">
        <title>Large-scale comparative analyses of tick genomes elucidate their genetic diversity and vector capacities.</title>
        <authorList>
            <person name="Jia N."/>
            <person name="Wang J."/>
            <person name="Shi W."/>
            <person name="Du L."/>
            <person name="Sun Y."/>
            <person name="Zhan W."/>
            <person name="Jiang J."/>
            <person name="Wang Q."/>
            <person name="Zhang B."/>
            <person name="Ji P."/>
            <person name="Sakyi L.B."/>
            <person name="Cui X."/>
            <person name="Yuan T."/>
            <person name="Jiang B."/>
            <person name="Yang W."/>
            <person name="Lam T.T.-Y."/>
            <person name="Chang Q."/>
            <person name="Ding S."/>
            <person name="Wang X."/>
            <person name="Zhu J."/>
            <person name="Ruan X."/>
            <person name="Zhao L."/>
            <person name="Wei J."/>
            <person name="Que T."/>
            <person name="Du C."/>
            <person name="Cheng J."/>
            <person name="Dai P."/>
            <person name="Han X."/>
            <person name="Huang E."/>
            <person name="Gao Y."/>
            <person name="Liu J."/>
            <person name="Shao H."/>
            <person name="Ye R."/>
            <person name="Li L."/>
            <person name="Wei W."/>
            <person name="Wang X."/>
            <person name="Wang C."/>
            <person name="Yang T."/>
            <person name="Huo Q."/>
            <person name="Li W."/>
            <person name="Guo W."/>
            <person name="Chen H."/>
            <person name="Zhou L."/>
            <person name="Ni X."/>
            <person name="Tian J."/>
            <person name="Zhou Y."/>
            <person name="Sheng Y."/>
            <person name="Liu T."/>
            <person name="Pan Y."/>
            <person name="Xia L."/>
            <person name="Li J."/>
            <person name="Zhao F."/>
            <person name="Cao W."/>
        </authorList>
    </citation>
    <scope>NUCLEOTIDE SEQUENCE</scope>
    <source>
        <strain evidence="1">Hyas-2018</strain>
    </source>
</reference>
<accession>A0ACB7RU81</accession>